<evidence type="ECO:0000313" key="3">
    <source>
        <dbReference type="EMBL" id="KAL1590054.1"/>
    </source>
</evidence>
<evidence type="ECO:0000313" key="4">
    <source>
        <dbReference type="Proteomes" id="UP000803884"/>
    </source>
</evidence>
<keyword evidence="4" id="KW-1185">Reference proteome</keyword>
<proteinExistence type="predicted"/>
<accession>A0AB34KYD4</accession>
<feature type="signal peptide" evidence="2">
    <location>
        <begin position="1"/>
        <end position="16"/>
    </location>
</feature>
<evidence type="ECO:0000256" key="1">
    <source>
        <dbReference type="SAM" id="MobiDB-lite"/>
    </source>
</evidence>
<dbReference type="EMBL" id="JAAQHG020000003">
    <property type="protein sequence ID" value="KAL1590054.1"/>
    <property type="molecule type" value="Genomic_DNA"/>
</dbReference>
<feature type="compositionally biased region" description="Low complexity" evidence="1">
    <location>
        <begin position="241"/>
        <end position="260"/>
    </location>
</feature>
<comment type="caution">
    <text evidence="3">The sequence shown here is derived from an EMBL/GenBank/DDBJ whole genome shotgun (WGS) entry which is preliminary data.</text>
</comment>
<dbReference type="Proteomes" id="UP000803884">
    <property type="component" value="Unassembled WGS sequence"/>
</dbReference>
<dbReference type="GeneID" id="96002499"/>
<name>A0AB34KYD4_9PEZI</name>
<dbReference type="RefSeq" id="XP_069233159.1">
    <property type="nucleotide sequence ID" value="XM_069369661.1"/>
</dbReference>
<dbReference type="AlphaFoldDB" id="A0AB34KYD4"/>
<protein>
    <submittedName>
        <fullName evidence="3">Uncharacterized protein</fullName>
    </submittedName>
</protein>
<sequence length="284" mass="29606">MHAFFILALSFADANASLLSRGLSKRQLHNIDERRDWEDHLESVCMPATANDEQDWNAPCNAIVAIEYQCIYGADIMEALSGRTDDYEDPPMMSNETQRDCICQSQLMNQAAGCKACFEAHGGEGPSRTFIDFDRLEPLVNKYCNASATPTEAFPMVVYSLVVTGPVESTAAATTYSDPIGNATDVSRYFTPSMTGSAAWNPAMPTAESSGATSTYASVKTSDGQIVPLATDEVESGDGGSAATSSGASSEGATTDSGSGAVPTAMVGSGALGALGFAALVAAL</sequence>
<keyword evidence="2" id="KW-0732">Signal</keyword>
<feature type="region of interest" description="Disordered" evidence="1">
    <location>
        <begin position="231"/>
        <end position="260"/>
    </location>
</feature>
<gene>
    <name evidence="3" type="ORF">WHR41_01055</name>
</gene>
<reference evidence="3 4" key="1">
    <citation type="journal article" date="2020" name="Microbiol. Resour. Announc.">
        <title>Draft Genome Sequence of a Cladosporium Species Isolated from the Mesophotic Ascidian Didemnum maculosum.</title>
        <authorList>
            <person name="Gioti A."/>
            <person name="Siaperas R."/>
            <person name="Nikolaivits E."/>
            <person name="Le Goff G."/>
            <person name="Ouazzani J."/>
            <person name="Kotoulas G."/>
            <person name="Topakas E."/>
        </authorList>
    </citation>
    <scope>NUCLEOTIDE SEQUENCE [LARGE SCALE GENOMIC DNA]</scope>
    <source>
        <strain evidence="3 4">TM138-S3</strain>
    </source>
</reference>
<organism evidence="3 4">
    <name type="scientific">Cladosporium halotolerans</name>
    <dbReference type="NCBI Taxonomy" id="1052096"/>
    <lineage>
        <taxon>Eukaryota</taxon>
        <taxon>Fungi</taxon>
        <taxon>Dikarya</taxon>
        <taxon>Ascomycota</taxon>
        <taxon>Pezizomycotina</taxon>
        <taxon>Dothideomycetes</taxon>
        <taxon>Dothideomycetidae</taxon>
        <taxon>Cladosporiales</taxon>
        <taxon>Cladosporiaceae</taxon>
        <taxon>Cladosporium</taxon>
    </lineage>
</organism>
<feature type="chain" id="PRO_5044214933" evidence="2">
    <location>
        <begin position="17"/>
        <end position="284"/>
    </location>
</feature>
<evidence type="ECO:0000256" key="2">
    <source>
        <dbReference type="SAM" id="SignalP"/>
    </source>
</evidence>